<dbReference type="GO" id="GO:0004364">
    <property type="term" value="F:glutathione transferase activity"/>
    <property type="evidence" value="ECO:0007669"/>
    <property type="project" value="UniProtKB-EC"/>
</dbReference>
<comment type="function">
    <text evidence="1">Conjugation of reduced glutathione to a wide number of exogenous and endogenous hydrophobic electrophiles.</text>
</comment>
<dbReference type="SFLD" id="SFLDS00019">
    <property type="entry name" value="Glutathione_Transferase_(cytos"/>
    <property type="match status" value="1"/>
</dbReference>
<evidence type="ECO:0000256" key="2">
    <source>
        <dbReference type="ARBA" id="ARBA00005861"/>
    </source>
</evidence>
<dbReference type="STRING" id="1257118.L8H557"/>
<dbReference type="CDD" id="cd03075">
    <property type="entry name" value="GST_N_Mu"/>
    <property type="match status" value="1"/>
</dbReference>
<evidence type="ECO:0000256" key="7">
    <source>
        <dbReference type="ARBA" id="ARBA00032759"/>
    </source>
</evidence>
<dbReference type="FunFam" id="1.20.1050.10:FF:000020">
    <property type="entry name" value="Glutathione S-transferase P 1"/>
    <property type="match status" value="1"/>
</dbReference>
<evidence type="ECO:0000256" key="5">
    <source>
        <dbReference type="ARBA" id="ARBA00012452"/>
    </source>
</evidence>
<dbReference type="SUPFAM" id="SSF47616">
    <property type="entry name" value="GST C-terminal domain-like"/>
    <property type="match status" value="1"/>
</dbReference>
<dbReference type="FunFam" id="3.40.30.10:FF:000019">
    <property type="entry name" value="Glutathione S-transferase Mu"/>
    <property type="match status" value="1"/>
</dbReference>
<evidence type="ECO:0000313" key="11">
    <source>
        <dbReference type="EMBL" id="ELR19868.1"/>
    </source>
</evidence>
<dbReference type="Pfam" id="PF02798">
    <property type="entry name" value="GST_N"/>
    <property type="match status" value="1"/>
</dbReference>
<dbReference type="Proteomes" id="UP000011083">
    <property type="component" value="Unassembled WGS sequence"/>
</dbReference>
<dbReference type="PROSITE" id="PS50404">
    <property type="entry name" value="GST_NTER"/>
    <property type="match status" value="1"/>
</dbReference>
<accession>L8H557</accession>
<dbReference type="Gene3D" id="1.20.1050.10">
    <property type="match status" value="1"/>
</dbReference>
<keyword evidence="12" id="KW-1185">Reference proteome</keyword>
<reference evidence="11 12" key="1">
    <citation type="journal article" date="2013" name="Genome Biol.">
        <title>Genome of Acanthamoeba castellanii highlights extensive lateral gene transfer and early evolution of tyrosine kinase signaling.</title>
        <authorList>
            <person name="Clarke M."/>
            <person name="Lohan A.J."/>
            <person name="Liu B."/>
            <person name="Lagkouvardos I."/>
            <person name="Roy S."/>
            <person name="Zafar N."/>
            <person name="Bertelli C."/>
            <person name="Schilde C."/>
            <person name="Kianianmomeni A."/>
            <person name="Burglin T.R."/>
            <person name="Frech C."/>
            <person name="Turcotte B."/>
            <person name="Kopec K.O."/>
            <person name="Synnott J.M."/>
            <person name="Choo C."/>
            <person name="Paponov I."/>
            <person name="Finkler A."/>
            <person name="Soon Heng Tan C."/>
            <person name="Hutchins A.P."/>
            <person name="Weinmeier T."/>
            <person name="Rattei T."/>
            <person name="Chu J.S."/>
            <person name="Gimenez G."/>
            <person name="Irimia M."/>
            <person name="Rigden D.J."/>
            <person name="Fitzpatrick D.A."/>
            <person name="Lorenzo-Morales J."/>
            <person name="Bateman A."/>
            <person name="Chiu C.H."/>
            <person name="Tang P."/>
            <person name="Hegemann P."/>
            <person name="Fromm H."/>
            <person name="Raoult D."/>
            <person name="Greub G."/>
            <person name="Miranda-Saavedra D."/>
            <person name="Chen N."/>
            <person name="Nash P."/>
            <person name="Ginger M.L."/>
            <person name="Horn M."/>
            <person name="Schaap P."/>
            <person name="Caler L."/>
            <person name="Loftus B."/>
        </authorList>
    </citation>
    <scope>NUCLEOTIDE SEQUENCE [LARGE SCALE GENOMIC DNA]</scope>
    <source>
        <strain evidence="11 12">Neff</strain>
    </source>
</reference>
<dbReference type="OrthoDB" id="4951845at2759"/>
<dbReference type="SFLD" id="SFLDG00363">
    <property type="entry name" value="AMPS_(cytGST):_Alpha-__Mu-__Pi"/>
    <property type="match status" value="1"/>
</dbReference>
<dbReference type="InterPro" id="IPR036282">
    <property type="entry name" value="Glutathione-S-Trfase_C_sf"/>
</dbReference>
<comment type="subunit">
    <text evidence="4">Homodimer.</text>
</comment>
<dbReference type="AlphaFoldDB" id="L8H557"/>
<dbReference type="InterPro" id="IPR004045">
    <property type="entry name" value="Glutathione_S-Trfase_N"/>
</dbReference>
<evidence type="ECO:0000259" key="9">
    <source>
        <dbReference type="PROSITE" id="PS50404"/>
    </source>
</evidence>
<comment type="similarity">
    <text evidence="2">Belongs to the GST superfamily. Mu family.</text>
</comment>
<dbReference type="Pfam" id="PF14497">
    <property type="entry name" value="GST_C_3"/>
    <property type="match status" value="1"/>
</dbReference>
<dbReference type="Gene3D" id="3.40.30.10">
    <property type="entry name" value="Glutaredoxin"/>
    <property type="match status" value="1"/>
</dbReference>
<proteinExistence type="inferred from homology"/>
<dbReference type="GeneID" id="14920702"/>
<evidence type="ECO:0000256" key="4">
    <source>
        <dbReference type="ARBA" id="ARBA00011738"/>
    </source>
</evidence>
<dbReference type="EMBL" id="KB007928">
    <property type="protein sequence ID" value="ELR19868.1"/>
    <property type="molecule type" value="Genomic_DNA"/>
</dbReference>
<dbReference type="VEuPathDB" id="AmoebaDB:ACA1_050150"/>
<dbReference type="InterPro" id="IPR040079">
    <property type="entry name" value="Glutathione_S-Trfase"/>
</dbReference>
<evidence type="ECO:0000256" key="1">
    <source>
        <dbReference type="ARBA" id="ARBA00003701"/>
    </source>
</evidence>
<dbReference type="PROSITE" id="PS50405">
    <property type="entry name" value="GST_CTER"/>
    <property type="match status" value="1"/>
</dbReference>
<dbReference type="GO" id="GO:0042802">
    <property type="term" value="F:identical protein binding"/>
    <property type="evidence" value="ECO:0007669"/>
    <property type="project" value="UniProtKB-ARBA"/>
</dbReference>
<comment type="similarity">
    <text evidence="3">Belongs to the GST superfamily. Pi family.</text>
</comment>
<evidence type="ECO:0000256" key="8">
    <source>
        <dbReference type="ARBA" id="ARBA00047960"/>
    </source>
</evidence>
<dbReference type="InterPro" id="IPR010987">
    <property type="entry name" value="Glutathione-S-Trfase_C-like"/>
</dbReference>
<feature type="domain" description="GST C-terminal" evidence="10">
    <location>
        <begin position="98"/>
        <end position="218"/>
    </location>
</feature>
<dbReference type="PRINTS" id="PR01267">
    <property type="entry name" value="GSTRNSFRASEM"/>
</dbReference>
<dbReference type="InterPro" id="IPR050213">
    <property type="entry name" value="GST_superfamily"/>
</dbReference>
<dbReference type="GO" id="GO:0006749">
    <property type="term" value="P:glutathione metabolic process"/>
    <property type="evidence" value="ECO:0007669"/>
    <property type="project" value="TreeGrafter"/>
</dbReference>
<dbReference type="InterPro" id="IPR003081">
    <property type="entry name" value="GST_mu"/>
</dbReference>
<evidence type="ECO:0000256" key="3">
    <source>
        <dbReference type="ARBA" id="ARBA00007297"/>
    </source>
</evidence>
<dbReference type="InterPro" id="IPR036249">
    <property type="entry name" value="Thioredoxin-like_sf"/>
</dbReference>
<dbReference type="SFLD" id="SFLDG01205">
    <property type="entry name" value="AMPS.1"/>
    <property type="match status" value="1"/>
</dbReference>
<dbReference type="InterPro" id="IPR004046">
    <property type="entry name" value="GST_C"/>
</dbReference>
<feature type="domain" description="GST N-terminal" evidence="9">
    <location>
        <begin position="7"/>
        <end position="94"/>
    </location>
</feature>
<protein>
    <recommendedName>
        <fullName evidence="5">glutathione transferase</fullName>
        <ecNumber evidence="5">2.5.1.18</ecNumber>
    </recommendedName>
    <alternativeName>
        <fullName evidence="7">GST class-pi</fullName>
    </alternativeName>
</protein>
<dbReference type="PANTHER" id="PTHR11571:SF222">
    <property type="entry name" value="GLUTATHIONE TRANSFERASE"/>
    <property type="match status" value="1"/>
</dbReference>
<gene>
    <name evidence="11" type="ORF">ACA1_050150</name>
</gene>
<sequence length="234" mass="26845">MAAEQQSKLVVGYWDIRCLAEPIRFLLEYTGLPYEDRRYVQGHAPDYSREHWFGVKNSLGLDFPNLPYLIDGDVKITQSNAILRHIARKANPALLGKDLKEQAQIDMLIDVLVDFRNESVDMFYCDPNEFAEKKARFLNRLPGSLKQFDAFLGDKKFLAGDEPTVPDFHFCEMLSEHVMMEPHCLQGFSHLQAYLARFRALPAIEAYMKTDRFRNTPVNNKVAAWGANATEASH</sequence>
<dbReference type="OMA" id="EEWFGEV"/>
<comment type="catalytic activity">
    <reaction evidence="8">
        <text>RX + glutathione = an S-substituted glutathione + a halide anion + H(+)</text>
        <dbReference type="Rhea" id="RHEA:16437"/>
        <dbReference type="ChEBI" id="CHEBI:15378"/>
        <dbReference type="ChEBI" id="CHEBI:16042"/>
        <dbReference type="ChEBI" id="CHEBI:17792"/>
        <dbReference type="ChEBI" id="CHEBI:57925"/>
        <dbReference type="ChEBI" id="CHEBI:90779"/>
        <dbReference type="EC" id="2.5.1.18"/>
    </reaction>
</comment>
<evidence type="ECO:0000313" key="12">
    <source>
        <dbReference type="Proteomes" id="UP000011083"/>
    </source>
</evidence>
<dbReference type="RefSeq" id="XP_004341972.1">
    <property type="nucleotide sequence ID" value="XM_004341923.1"/>
</dbReference>
<dbReference type="SUPFAM" id="SSF52833">
    <property type="entry name" value="Thioredoxin-like"/>
    <property type="match status" value="1"/>
</dbReference>
<keyword evidence="6 11" id="KW-0808">Transferase</keyword>
<dbReference type="PANTHER" id="PTHR11571">
    <property type="entry name" value="GLUTATHIONE S-TRANSFERASE"/>
    <property type="match status" value="1"/>
</dbReference>
<name>L8H557_ACACF</name>
<organism evidence="11 12">
    <name type="scientific">Acanthamoeba castellanii (strain ATCC 30010 / Neff)</name>
    <dbReference type="NCBI Taxonomy" id="1257118"/>
    <lineage>
        <taxon>Eukaryota</taxon>
        <taxon>Amoebozoa</taxon>
        <taxon>Discosea</taxon>
        <taxon>Longamoebia</taxon>
        <taxon>Centramoebida</taxon>
        <taxon>Acanthamoebidae</taxon>
        <taxon>Acanthamoeba</taxon>
    </lineage>
</organism>
<dbReference type="KEGG" id="acan:ACA1_050150"/>
<evidence type="ECO:0000256" key="6">
    <source>
        <dbReference type="ARBA" id="ARBA00022679"/>
    </source>
</evidence>
<evidence type="ECO:0000259" key="10">
    <source>
        <dbReference type="PROSITE" id="PS50405"/>
    </source>
</evidence>
<dbReference type="EC" id="2.5.1.18" evidence="5"/>